<dbReference type="InterPro" id="IPR037521">
    <property type="entry name" value="FLCN/SMCR8_DENN"/>
</dbReference>
<evidence type="ECO:0000256" key="4">
    <source>
        <dbReference type="ARBA" id="ARBA00023006"/>
    </source>
</evidence>
<evidence type="ECO:0000256" key="1">
    <source>
        <dbReference type="ARBA" id="ARBA00004496"/>
    </source>
</evidence>
<proteinExistence type="inferred from homology"/>
<comment type="subcellular location">
    <subcellularLocation>
        <location evidence="1">Cytoplasm</location>
    </subcellularLocation>
</comment>
<evidence type="ECO:0000259" key="6">
    <source>
        <dbReference type="PROSITE" id="PS51834"/>
    </source>
</evidence>
<dbReference type="AlphaFoldDB" id="A0AAN5CG15"/>
<name>A0AAN5CG15_9BILA</name>
<evidence type="ECO:0000256" key="2">
    <source>
        <dbReference type="ARBA" id="ARBA00022490"/>
    </source>
</evidence>
<gene>
    <name evidence="7" type="ORF">PMAYCL1PPCAC_12379</name>
</gene>
<dbReference type="GO" id="GO:0006914">
    <property type="term" value="P:autophagy"/>
    <property type="evidence" value="ECO:0007669"/>
    <property type="project" value="UniProtKB-KW"/>
</dbReference>
<evidence type="ECO:0000313" key="8">
    <source>
        <dbReference type="Proteomes" id="UP001328107"/>
    </source>
</evidence>
<dbReference type="GO" id="GO:0005085">
    <property type="term" value="F:guanyl-nucleotide exchange factor activity"/>
    <property type="evidence" value="ECO:0007669"/>
    <property type="project" value="UniProtKB-KW"/>
</dbReference>
<evidence type="ECO:0000256" key="5">
    <source>
        <dbReference type="ARBA" id="ARBA00038137"/>
    </source>
</evidence>
<keyword evidence="4" id="KW-0072">Autophagy</keyword>
<dbReference type="GO" id="GO:0005737">
    <property type="term" value="C:cytoplasm"/>
    <property type="evidence" value="ECO:0007669"/>
    <property type="project" value="UniProtKB-SubCell"/>
</dbReference>
<organism evidence="7 8">
    <name type="scientific">Pristionchus mayeri</name>
    <dbReference type="NCBI Taxonomy" id="1317129"/>
    <lineage>
        <taxon>Eukaryota</taxon>
        <taxon>Metazoa</taxon>
        <taxon>Ecdysozoa</taxon>
        <taxon>Nematoda</taxon>
        <taxon>Chromadorea</taxon>
        <taxon>Rhabditida</taxon>
        <taxon>Rhabditina</taxon>
        <taxon>Diplogasteromorpha</taxon>
        <taxon>Diplogasteroidea</taxon>
        <taxon>Neodiplogasteridae</taxon>
        <taxon>Pristionchus</taxon>
    </lineage>
</organism>
<protein>
    <recommendedName>
        <fullName evidence="6">UDENN FLCN/SMCR8-type domain-containing protein</fullName>
    </recommendedName>
</protein>
<evidence type="ECO:0000313" key="7">
    <source>
        <dbReference type="EMBL" id="GMR42184.1"/>
    </source>
</evidence>
<evidence type="ECO:0000256" key="3">
    <source>
        <dbReference type="ARBA" id="ARBA00022658"/>
    </source>
</evidence>
<keyword evidence="8" id="KW-1185">Reference proteome</keyword>
<reference evidence="8" key="1">
    <citation type="submission" date="2022-10" db="EMBL/GenBank/DDBJ databases">
        <title>Genome assembly of Pristionchus species.</title>
        <authorList>
            <person name="Yoshida K."/>
            <person name="Sommer R.J."/>
        </authorList>
    </citation>
    <scope>NUCLEOTIDE SEQUENCE [LARGE SCALE GENOMIC DNA]</scope>
    <source>
        <strain evidence="8">RS5460</strain>
    </source>
</reference>
<comment type="caution">
    <text evidence="7">The sequence shown here is derived from an EMBL/GenBank/DDBJ whole genome shotgun (WGS) entry which is preliminary data.</text>
</comment>
<keyword evidence="2" id="KW-0963">Cytoplasm</keyword>
<accession>A0AAN5CG15</accession>
<dbReference type="GO" id="GO:0032045">
    <property type="term" value="C:guanyl-nucleotide exchange factor complex"/>
    <property type="evidence" value="ECO:0007669"/>
    <property type="project" value="TreeGrafter"/>
</dbReference>
<comment type="similarity">
    <text evidence="5">Belongs to the SMCR8 family.</text>
</comment>
<dbReference type="EMBL" id="BTRK01000003">
    <property type="protein sequence ID" value="GMR42184.1"/>
    <property type="molecule type" value="Genomic_DNA"/>
</dbReference>
<feature type="domain" description="UDENN FLCN/SMCR8-type" evidence="6">
    <location>
        <begin position="21"/>
        <end position="475"/>
    </location>
</feature>
<keyword evidence="3" id="KW-0344">Guanine-nucleotide releasing factor</keyword>
<dbReference type="Proteomes" id="UP001328107">
    <property type="component" value="Unassembled WGS sequence"/>
</dbReference>
<sequence length="491" mass="55914">MSVVAGEDLLIWGRNLPDPWNRLGNEIKPVLIVIEFCQVEGPRPLIIHGLEEQKKLSIDVDSISLWLMSSETSSGSISVLYNQETDLHAVAYYYTVYDVQARAFQRPLCIAYLNGEKPSRSVVTQLTSRVRRLVRPLLDCNRRLFLRLLARLVSLSDHLNSNFVHEYYALYKFDQLEEPAMKKIQTLADQARKLRSRLEMMRESISRQLEGDCLKHEDAVLPQWIFEGRDNQSMAFPSLAPCEYDNFQSGLALLLKSMKTEESEHGVLYSANSAVLRLPKCNTPVKEKLRRDECCRGEEETLKTCTAHLDQLLYPVVVGDDLAVTGSHQRKNSVTDLVTKLEFVRPKAHLNNKIAVWNKKPDNCIGVFGLEVSPRSLPVNCKKILDLNSCQLHGVSYTGSLLSRLHPRRVFPSDSSLIRFISSILSLSCQLVYLGRYLPFPLIVEAEKLSNEDQRILASLLSEVEFSKFHGLKERMDKLPPTVPPRTIHLK</sequence>
<dbReference type="PANTHER" id="PTHR31334">
    <property type="entry name" value="SMITH-MAGENIS SYNDROME REGION GENE 8 PROTEIN"/>
    <property type="match status" value="1"/>
</dbReference>
<dbReference type="PANTHER" id="PTHR31334:SF1">
    <property type="entry name" value="GUANINE NUCLEOTIDE EXCHANGE PROTEIN SMCR8"/>
    <property type="match status" value="1"/>
</dbReference>
<dbReference type="PROSITE" id="PS51834">
    <property type="entry name" value="DENN_FLCN_SMCR8"/>
    <property type="match status" value="1"/>
</dbReference>